<organism evidence="5">
    <name type="scientific">Thelazia callipaeda</name>
    <name type="common">Oriental eyeworm</name>
    <name type="synonym">Parasitic nematode</name>
    <dbReference type="NCBI Taxonomy" id="103827"/>
    <lineage>
        <taxon>Eukaryota</taxon>
        <taxon>Metazoa</taxon>
        <taxon>Ecdysozoa</taxon>
        <taxon>Nematoda</taxon>
        <taxon>Chromadorea</taxon>
        <taxon>Rhabditida</taxon>
        <taxon>Spirurina</taxon>
        <taxon>Spiruromorpha</taxon>
        <taxon>Thelazioidea</taxon>
        <taxon>Thelaziidae</taxon>
        <taxon>Thelazia</taxon>
    </lineage>
</organism>
<evidence type="ECO:0000259" key="2">
    <source>
        <dbReference type="PROSITE" id="PS50105"/>
    </source>
</evidence>
<dbReference type="PROSITE" id="PS50105">
    <property type="entry name" value="SAM_DOMAIN"/>
    <property type="match status" value="1"/>
</dbReference>
<dbReference type="WBParaSite" id="TCLT_0000947201-mRNA-1">
    <property type="protein sequence ID" value="TCLT_0000947201-mRNA-1"/>
    <property type="gene ID" value="TCLT_0000947201"/>
</dbReference>
<reference evidence="5" key="1">
    <citation type="submission" date="2017-02" db="UniProtKB">
        <authorList>
            <consortium name="WormBaseParasite"/>
        </authorList>
    </citation>
    <scope>IDENTIFICATION</scope>
</reference>
<feature type="domain" description="SAM" evidence="2">
    <location>
        <begin position="150"/>
        <end position="213"/>
    </location>
</feature>
<proteinExistence type="predicted"/>
<protein>
    <submittedName>
        <fullName evidence="5">SAM domain-containing protein</fullName>
    </submittedName>
</protein>
<sequence length="395" mass="44229">MRRFGGIKSVGPIRRQLQWHRPVVERVKVELSKQTSDISSSAEVRSPTPPPSLSNLLIDADSAYRTETSDSSPSSMNSCSDHLQQSVLRKSCPDLRMPSLTTTLSKSVEGYRAQNRTRRAREKKQAALWKQKPLTYLLFILNNCFMLQKWSLDDVLLWLQHCKLDDVASIMIGYDINGTDVDRWNDEILEQLGVLEEKTRTKIMNELQIIKDRDVKIPLCVANAANDIKPKQKNKPRVPLFRLVRSTSYDKVVAVETPLTARDITVAEGRFGCLQVTKVNGANIPLKEQDCFLEINEMPGQAFRSPLMFTKLVTEAAGKPIKLVVLRKGLLATGSTDGDYDDDYDDISSRGGTFPDKILQNLDQESSASSGVSSNELSSESVPLSDDNKSQVLRL</sequence>
<dbReference type="SUPFAM" id="SSF47769">
    <property type="entry name" value="SAM/Pointed domain"/>
    <property type="match status" value="1"/>
</dbReference>
<dbReference type="AlphaFoldDB" id="A0A0N5D8N6"/>
<dbReference type="SMART" id="SM00454">
    <property type="entry name" value="SAM"/>
    <property type="match status" value="1"/>
</dbReference>
<feature type="compositionally biased region" description="Low complexity" evidence="1">
    <location>
        <begin position="366"/>
        <end position="385"/>
    </location>
</feature>
<evidence type="ECO:0000313" key="3">
    <source>
        <dbReference type="EMBL" id="VDN07093.1"/>
    </source>
</evidence>
<feature type="region of interest" description="Disordered" evidence="1">
    <location>
        <begin position="364"/>
        <end position="395"/>
    </location>
</feature>
<feature type="compositionally biased region" description="Polar residues" evidence="1">
    <location>
        <begin position="34"/>
        <end position="43"/>
    </location>
</feature>
<gene>
    <name evidence="3" type="ORF">TCLT_LOCUS9461</name>
</gene>
<evidence type="ECO:0000313" key="5">
    <source>
        <dbReference type="WBParaSite" id="TCLT_0000947201-mRNA-1"/>
    </source>
</evidence>
<feature type="region of interest" description="Disordered" evidence="1">
    <location>
        <begin position="34"/>
        <end position="56"/>
    </location>
</feature>
<dbReference type="EMBL" id="UYYF01004802">
    <property type="protein sequence ID" value="VDN07093.1"/>
    <property type="molecule type" value="Genomic_DNA"/>
</dbReference>
<evidence type="ECO:0000313" key="4">
    <source>
        <dbReference type="Proteomes" id="UP000276776"/>
    </source>
</evidence>
<dbReference type="CDD" id="cd09487">
    <property type="entry name" value="SAM_superfamily"/>
    <property type="match status" value="1"/>
</dbReference>
<dbReference type="OrthoDB" id="5917777at2759"/>
<keyword evidence="4" id="KW-1185">Reference proteome</keyword>
<name>A0A0N5D8N6_THECL</name>
<dbReference type="Pfam" id="PF07647">
    <property type="entry name" value="SAM_2"/>
    <property type="match status" value="1"/>
</dbReference>
<reference evidence="3 4" key="2">
    <citation type="submission" date="2018-11" db="EMBL/GenBank/DDBJ databases">
        <authorList>
            <consortium name="Pathogen Informatics"/>
        </authorList>
    </citation>
    <scope>NUCLEOTIDE SEQUENCE [LARGE SCALE GENOMIC DNA]</scope>
</reference>
<dbReference type="Proteomes" id="UP000276776">
    <property type="component" value="Unassembled WGS sequence"/>
</dbReference>
<dbReference type="OMA" id="CPDLRMP"/>
<dbReference type="Gene3D" id="1.10.150.50">
    <property type="entry name" value="Transcription Factor, Ets-1"/>
    <property type="match status" value="1"/>
</dbReference>
<evidence type="ECO:0000256" key="1">
    <source>
        <dbReference type="SAM" id="MobiDB-lite"/>
    </source>
</evidence>
<dbReference type="InterPro" id="IPR001660">
    <property type="entry name" value="SAM"/>
</dbReference>
<dbReference type="InterPro" id="IPR013761">
    <property type="entry name" value="SAM/pointed_sf"/>
</dbReference>
<accession>A0A0N5D8N6</accession>